<dbReference type="Proteomes" id="UP000027120">
    <property type="component" value="Unassembled WGS sequence"/>
</dbReference>
<keyword evidence="3" id="KW-1185">Reference proteome</keyword>
<keyword evidence="1" id="KW-0472">Membrane</keyword>
<accession>A0A067FHD4</accession>
<evidence type="ECO:0000313" key="3">
    <source>
        <dbReference type="Proteomes" id="UP000027120"/>
    </source>
</evidence>
<dbReference type="AlphaFoldDB" id="A0A067FHD4"/>
<organism evidence="2 3">
    <name type="scientific">Citrus sinensis</name>
    <name type="common">Sweet orange</name>
    <name type="synonym">Citrus aurantium var. sinensis</name>
    <dbReference type="NCBI Taxonomy" id="2711"/>
    <lineage>
        <taxon>Eukaryota</taxon>
        <taxon>Viridiplantae</taxon>
        <taxon>Streptophyta</taxon>
        <taxon>Embryophyta</taxon>
        <taxon>Tracheophyta</taxon>
        <taxon>Spermatophyta</taxon>
        <taxon>Magnoliopsida</taxon>
        <taxon>eudicotyledons</taxon>
        <taxon>Gunneridae</taxon>
        <taxon>Pentapetalae</taxon>
        <taxon>rosids</taxon>
        <taxon>malvids</taxon>
        <taxon>Sapindales</taxon>
        <taxon>Rutaceae</taxon>
        <taxon>Aurantioideae</taxon>
        <taxon>Citrus</taxon>
    </lineage>
</organism>
<dbReference type="PANTHER" id="PTHR28080">
    <property type="entry name" value="PEROXISOMAL BIOGENESIS FACTOR 3"/>
    <property type="match status" value="1"/>
</dbReference>
<dbReference type="GO" id="GO:0005778">
    <property type="term" value="C:peroxisomal membrane"/>
    <property type="evidence" value="ECO:0000318"/>
    <property type="project" value="GO_Central"/>
</dbReference>
<evidence type="ECO:0000313" key="2">
    <source>
        <dbReference type="EMBL" id="KDO62867.1"/>
    </source>
</evidence>
<dbReference type="STRING" id="2711.A0A067FHD4"/>
<feature type="transmembrane region" description="Helical" evidence="1">
    <location>
        <begin position="120"/>
        <end position="140"/>
    </location>
</feature>
<dbReference type="InterPro" id="IPR006966">
    <property type="entry name" value="Peroxin-3"/>
</dbReference>
<dbReference type="SMR" id="A0A067FHD4"/>
<reference evidence="2 3" key="1">
    <citation type="submission" date="2014-04" db="EMBL/GenBank/DDBJ databases">
        <authorList>
            <consortium name="International Citrus Genome Consortium"/>
            <person name="Gmitter F."/>
            <person name="Chen C."/>
            <person name="Farmerie W."/>
            <person name="Harkins T."/>
            <person name="Desany B."/>
            <person name="Mohiuddin M."/>
            <person name="Kodira C."/>
            <person name="Borodovsky M."/>
            <person name="Lomsadze A."/>
            <person name="Burns P."/>
            <person name="Jenkins J."/>
            <person name="Prochnik S."/>
            <person name="Shu S."/>
            <person name="Chapman J."/>
            <person name="Pitluck S."/>
            <person name="Schmutz J."/>
            <person name="Rokhsar D."/>
        </authorList>
    </citation>
    <scope>NUCLEOTIDE SEQUENCE</scope>
</reference>
<dbReference type="Pfam" id="PF04882">
    <property type="entry name" value="Peroxin-3"/>
    <property type="match status" value="1"/>
</dbReference>
<proteinExistence type="predicted"/>
<feature type="transmembrane region" description="Helical" evidence="1">
    <location>
        <begin position="15"/>
        <end position="32"/>
    </location>
</feature>
<dbReference type="KEGG" id="cit:102608864"/>
<dbReference type="PaxDb" id="2711-XP_006490732.1"/>
<dbReference type="GO" id="GO:0030674">
    <property type="term" value="F:protein-macromolecule adaptor activity"/>
    <property type="evidence" value="ECO:0000318"/>
    <property type="project" value="GO_Central"/>
</dbReference>
<dbReference type="eggNOG" id="KOG4444">
    <property type="taxonomic scope" value="Eukaryota"/>
</dbReference>
<sequence>MLSLSDFWRRHRRKIFITTGVLGGGYLLYKLYDSQRRIADLDRQQCEHDELLKAQMQAHYEEVQRIADATTLPHAMHYLSIRIAEELDLSPLTDKLLRGKEQPYTLSSSEKLELWDRLKILSFTKLVVALWAVTMVSLYIRVQVNILGRHLYIDTARGLGSSDLPEDADLIDRDDQQKFLASVDYLANYGMQAMISNVQAAADEALKGKQLRDIFNTVVLHETFMQILEVFMSMGSPHQWVDFLMPQDIRFYKLVTASGHDETTLSGATKFDELMVETRAVLSSAEYTSVVDMSFKAAVDALIDEMRVQSGGSLISGMPLAKLVPRVVQMSPSLLAEPSNNRIIQVIRTIPEVELFFTLLYANMSDS</sequence>
<keyword evidence="1" id="KW-1133">Transmembrane helix</keyword>
<dbReference type="OrthoDB" id="45930at2759"/>
<gene>
    <name evidence="2" type="ORF">CISIN_1g017709mg</name>
</gene>
<name>A0A067FHD4_CITSI</name>
<dbReference type="PANTHER" id="PTHR28080:SF1">
    <property type="entry name" value="PEROXISOMAL BIOGENESIS FACTOR 3"/>
    <property type="match status" value="1"/>
</dbReference>
<protein>
    <recommendedName>
        <fullName evidence="4">Peroxin-3</fullName>
    </recommendedName>
</protein>
<dbReference type="EMBL" id="KK784916">
    <property type="protein sequence ID" value="KDO62867.1"/>
    <property type="molecule type" value="Genomic_DNA"/>
</dbReference>
<dbReference type="GO" id="GO:0045046">
    <property type="term" value="P:protein import into peroxisome membrane"/>
    <property type="evidence" value="ECO:0000318"/>
    <property type="project" value="GO_Central"/>
</dbReference>
<evidence type="ECO:0000256" key="1">
    <source>
        <dbReference type="SAM" id="Phobius"/>
    </source>
</evidence>
<evidence type="ECO:0008006" key="4">
    <source>
        <dbReference type="Google" id="ProtNLM"/>
    </source>
</evidence>
<keyword evidence="1" id="KW-0812">Transmembrane</keyword>